<feature type="transmembrane region" description="Helical" evidence="1">
    <location>
        <begin position="6"/>
        <end position="25"/>
    </location>
</feature>
<dbReference type="EMBL" id="KQ257459">
    <property type="protein sequence ID" value="KNC99079.1"/>
    <property type="molecule type" value="Genomic_DNA"/>
</dbReference>
<evidence type="ECO:0000313" key="3">
    <source>
        <dbReference type="Proteomes" id="UP000053201"/>
    </source>
</evidence>
<name>A0A0L0HDP7_SPIPD</name>
<keyword evidence="1" id="KW-0812">Transmembrane</keyword>
<evidence type="ECO:0000313" key="2">
    <source>
        <dbReference type="EMBL" id="KNC99079.1"/>
    </source>
</evidence>
<dbReference type="RefSeq" id="XP_016607119.1">
    <property type="nucleotide sequence ID" value="XM_016754232.1"/>
</dbReference>
<evidence type="ECO:0000256" key="1">
    <source>
        <dbReference type="SAM" id="Phobius"/>
    </source>
</evidence>
<keyword evidence="1" id="KW-0472">Membrane</keyword>
<accession>A0A0L0HDP7</accession>
<organism evidence="2 3">
    <name type="scientific">Spizellomyces punctatus (strain DAOM BR117)</name>
    <dbReference type="NCBI Taxonomy" id="645134"/>
    <lineage>
        <taxon>Eukaryota</taxon>
        <taxon>Fungi</taxon>
        <taxon>Fungi incertae sedis</taxon>
        <taxon>Chytridiomycota</taxon>
        <taxon>Chytridiomycota incertae sedis</taxon>
        <taxon>Chytridiomycetes</taxon>
        <taxon>Spizellomycetales</taxon>
        <taxon>Spizellomycetaceae</taxon>
        <taxon>Spizellomyces</taxon>
    </lineage>
</organism>
<proteinExistence type="predicted"/>
<keyword evidence="3" id="KW-1185">Reference proteome</keyword>
<sequence>MFSLPAAWCLLVDWCIAVCSIIAVVNVRRNLATEASCVRLPDDKKSNDQPCGSPITPTTAKSDGTEEILNCYFFPGSDETAVDKQVGKPSRSSPLTHRAPTFLYIMFLLGGMMAFAMITAIVLVAIPQPTYALATAQVCVHVYYCLALCYMYAVPGYLESSTTKFNVLEVSS</sequence>
<dbReference type="OrthoDB" id="10420036at2759"/>
<gene>
    <name evidence="2" type="ORF">SPPG_06026</name>
</gene>
<keyword evidence="1" id="KW-1133">Transmembrane helix</keyword>
<protein>
    <submittedName>
        <fullName evidence="2">Uncharacterized protein</fullName>
    </submittedName>
</protein>
<feature type="transmembrane region" description="Helical" evidence="1">
    <location>
        <begin position="101"/>
        <end position="126"/>
    </location>
</feature>
<dbReference type="Proteomes" id="UP000053201">
    <property type="component" value="Unassembled WGS sequence"/>
</dbReference>
<dbReference type="VEuPathDB" id="FungiDB:SPPG_06026"/>
<feature type="transmembrane region" description="Helical" evidence="1">
    <location>
        <begin position="132"/>
        <end position="154"/>
    </location>
</feature>
<dbReference type="InParanoid" id="A0A0L0HDP7"/>
<dbReference type="AlphaFoldDB" id="A0A0L0HDP7"/>
<dbReference type="GeneID" id="27689361"/>
<reference evidence="2 3" key="1">
    <citation type="submission" date="2009-08" db="EMBL/GenBank/DDBJ databases">
        <title>The Genome Sequence of Spizellomyces punctatus strain DAOM BR117.</title>
        <authorList>
            <consortium name="The Broad Institute Genome Sequencing Platform"/>
            <person name="Russ C."/>
            <person name="Cuomo C."/>
            <person name="Shea T."/>
            <person name="Young S.K."/>
            <person name="Zeng Q."/>
            <person name="Koehrsen M."/>
            <person name="Haas B."/>
            <person name="Borodovsky M."/>
            <person name="Guigo R."/>
            <person name="Alvarado L."/>
            <person name="Berlin A."/>
            <person name="Bochicchio J."/>
            <person name="Borenstein D."/>
            <person name="Chapman S."/>
            <person name="Chen Z."/>
            <person name="Engels R."/>
            <person name="Freedman E."/>
            <person name="Gellesch M."/>
            <person name="Goldberg J."/>
            <person name="Griggs A."/>
            <person name="Gujja S."/>
            <person name="Heiman D."/>
            <person name="Hepburn T."/>
            <person name="Howarth C."/>
            <person name="Jen D."/>
            <person name="Larson L."/>
            <person name="Lewis B."/>
            <person name="Mehta T."/>
            <person name="Park D."/>
            <person name="Pearson M."/>
            <person name="Roberts A."/>
            <person name="Saif S."/>
            <person name="Shenoy N."/>
            <person name="Sisk P."/>
            <person name="Stolte C."/>
            <person name="Sykes S."/>
            <person name="Thomson T."/>
            <person name="Walk T."/>
            <person name="White J."/>
            <person name="Yandava C."/>
            <person name="Burger G."/>
            <person name="Gray M.W."/>
            <person name="Holland P.W.H."/>
            <person name="King N."/>
            <person name="Lang F.B.F."/>
            <person name="Roger A.J."/>
            <person name="Ruiz-Trillo I."/>
            <person name="Lander E."/>
            <person name="Nusbaum C."/>
        </authorList>
    </citation>
    <scope>NUCLEOTIDE SEQUENCE [LARGE SCALE GENOMIC DNA]</scope>
    <source>
        <strain evidence="2 3">DAOM BR117</strain>
    </source>
</reference>